<dbReference type="PROSITE" id="PS00523">
    <property type="entry name" value="SULFATASE_1"/>
    <property type="match status" value="1"/>
</dbReference>
<reference evidence="6" key="1">
    <citation type="submission" date="2023-07" db="EMBL/GenBank/DDBJ databases">
        <title>Two novel species in the genus Flavivirga.</title>
        <authorList>
            <person name="Kwon K."/>
        </authorList>
    </citation>
    <scope>NUCLEOTIDE SEQUENCE</scope>
    <source>
        <strain evidence="6">KACC 14157</strain>
    </source>
</reference>
<dbReference type="SUPFAM" id="SSF53649">
    <property type="entry name" value="Alkaline phosphatase-like"/>
    <property type="match status" value="1"/>
</dbReference>
<dbReference type="PROSITE" id="PS00149">
    <property type="entry name" value="SULFATASE_2"/>
    <property type="match status" value="1"/>
</dbReference>
<keyword evidence="7" id="KW-1185">Reference proteome</keyword>
<evidence type="ECO:0000259" key="5">
    <source>
        <dbReference type="Pfam" id="PF00884"/>
    </source>
</evidence>
<gene>
    <name evidence="6" type="ORF">Q4Q39_15400</name>
</gene>
<dbReference type="EMBL" id="JAUOEM010000005">
    <property type="protein sequence ID" value="MDO5988795.1"/>
    <property type="molecule type" value="Genomic_DNA"/>
</dbReference>
<feature type="domain" description="Sulfatase N-terminal" evidence="5">
    <location>
        <begin position="1"/>
        <end position="121"/>
    </location>
</feature>
<protein>
    <submittedName>
        <fullName evidence="6">Sulfatase-like hydrolase/transferase</fullName>
    </submittedName>
</protein>
<sequence length="126" mass="14449">MVFQNCFVTNSICTPSRASIMTGQYSQTNDVLDLWGELGIEKQYLPIEMKKLGYETATIGKWHLHKEPVEFDYYKVFPNQGTYFDPEFREKGKGDWPNNTVTSKGHSSDVVTDNAINWIDSRTATE</sequence>
<evidence type="ECO:0000256" key="3">
    <source>
        <dbReference type="ARBA" id="ARBA00022801"/>
    </source>
</evidence>
<dbReference type="RefSeq" id="WP_303283445.1">
    <property type="nucleotide sequence ID" value="NZ_BAABCZ010000004.1"/>
</dbReference>
<name>A0ABT8X5F7_9FLAO</name>
<dbReference type="Gene3D" id="3.40.720.10">
    <property type="entry name" value="Alkaline Phosphatase, subunit A"/>
    <property type="match status" value="1"/>
</dbReference>
<keyword evidence="4" id="KW-0325">Glycoprotein</keyword>
<proteinExistence type="inferred from homology"/>
<dbReference type="Pfam" id="PF00884">
    <property type="entry name" value="Sulfatase"/>
    <property type="match status" value="1"/>
</dbReference>
<dbReference type="Proteomes" id="UP001176891">
    <property type="component" value="Unassembled WGS sequence"/>
</dbReference>
<evidence type="ECO:0000256" key="1">
    <source>
        <dbReference type="ARBA" id="ARBA00008779"/>
    </source>
</evidence>
<keyword evidence="3" id="KW-0378">Hydrolase</keyword>
<evidence type="ECO:0000313" key="6">
    <source>
        <dbReference type="EMBL" id="MDO5988795.1"/>
    </source>
</evidence>
<keyword evidence="2" id="KW-0732">Signal</keyword>
<organism evidence="6 7">
    <name type="scientific">Flavivirga amylovorans</name>
    <dbReference type="NCBI Taxonomy" id="870486"/>
    <lineage>
        <taxon>Bacteria</taxon>
        <taxon>Pseudomonadati</taxon>
        <taxon>Bacteroidota</taxon>
        <taxon>Flavobacteriia</taxon>
        <taxon>Flavobacteriales</taxon>
        <taxon>Flavobacteriaceae</taxon>
        <taxon>Flavivirga</taxon>
    </lineage>
</organism>
<accession>A0ABT8X5F7</accession>
<evidence type="ECO:0000256" key="2">
    <source>
        <dbReference type="ARBA" id="ARBA00022729"/>
    </source>
</evidence>
<comment type="caution">
    <text evidence="6">The sequence shown here is derived from an EMBL/GenBank/DDBJ whole genome shotgun (WGS) entry which is preliminary data.</text>
</comment>
<dbReference type="InterPro" id="IPR017850">
    <property type="entry name" value="Alkaline_phosphatase_core_sf"/>
</dbReference>
<comment type="similarity">
    <text evidence="1">Belongs to the sulfatase family.</text>
</comment>
<evidence type="ECO:0000256" key="4">
    <source>
        <dbReference type="ARBA" id="ARBA00023180"/>
    </source>
</evidence>
<dbReference type="PANTHER" id="PTHR43108:SF6">
    <property type="entry name" value="N-SULPHOGLUCOSAMINE SULPHOHYDROLASE"/>
    <property type="match status" value="1"/>
</dbReference>
<dbReference type="PANTHER" id="PTHR43108">
    <property type="entry name" value="N-ACETYLGLUCOSAMINE-6-SULFATASE FAMILY MEMBER"/>
    <property type="match status" value="1"/>
</dbReference>
<dbReference type="InterPro" id="IPR000917">
    <property type="entry name" value="Sulfatase_N"/>
</dbReference>
<dbReference type="InterPro" id="IPR024607">
    <property type="entry name" value="Sulfatase_CS"/>
</dbReference>
<evidence type="ECO:0000313" key="7">
    <source>
        <dbReference type="Proteomes" id="UP001176891"/>
    </source>
</evidence>